<keyword evidence="2" id="KW-1185">Reference proteome</keyword>
<sequence>MRILQIAFFGLVVLCLNSCRVSYSFSGADIPAEAETFSVDYFTSTAALVSPNFNQQFTEALKDLLLAQTPLDIVRSNGDIMFSGTIVKYETRPVAAQGNQTAALDRFTIEVEVSYINRIEPDKNFEKRFSRFVDFESQRNFSDVEEGLAQEITEQLIQEIFNASVGNW</sequence>
<reference evidence="1 2" key="1">
    <citation type="submission" date="2019-08" db="EMBL/GenBank/DDBJ databases">
        <title>Genome of Luteibaculum oceani JCM 18817.</title>
        <authorList>
            <person name="Bowman J.P."/>
        </authorList>
    </citation>
    <scope>NUCLEOTIDE SEQUENCE [LARGE SCALE GENOMIC DNA]</scope>
    <source>
        <strain evidence="1 2">JCM 18817</strain>
    </source>
</reference>
<dbReference type="Pfam" id="PF04390">
    <property type="entry name" value="LptE"/>
    <property type="match status" value="1"/>
</dbReference>
<protein>
    <recommendedName>
        <fullName evidence="3">LptE family protein</fullName>
    </recommendedName>
</protein>
<gene>
    <name evidence="1" type="ORF">FRX97_06500</name>
</gene>
<dbReference type="GO" id="GO:0043165">
    <property type="term" value="P:Gram-negative-bacterium-type cell outer membrane assembly"/>
    <property type="evidence" value="ECO:0007669"/>
    <property type="project" value="InterPro"/>
</dbReference>
<dbReference type="InterPro" id="IPR007485">
    <property type="entry name" value="LPS_assembly_LptE"/>
</dbReference>
<accession>A0A5C6V4Y4</accession>
<evidence type="ECO:0000313" key="1">
    <source>
        <dbReference type="EMBL" id="TXC78858.1"/>
    </source>
</evidence>
<dbReference type="RefSeq" id="WP_147014382.1">
    <property type="nucleotide sequence ID" value="NZ_VORB01000005.1"/>
</dbReference>
<dbReference type="AlphaFoldDB" id="A0A5C6V4Y4"/>
<comment type="caution">
    <text evidence="1">The sequence shown here is derived from an EMBL/GenBank/DDBJ whole genome shotgun (WGS) entry which is preliminary data.</text>
</comment>
<evidence type="ECO:0000313" key="2">
    <source>
        <dbReference type="Proteomes" id="UP000321168"/>
    </source>
</evidence>
<name>A0A5C6V4Y4_9FLAO</name>
<dbReference type="EMBL" id="VORB01000005">
    <property type="protein sequence ID" value="TXC78858.1"/>
    <property type="molecule type" value="Genomic_DNA"/>
</dbReference>
<dbReference type="OrthoDB" id="9790776at2"/>
<dbReference type="GO" id="GO:0019867">
    <property type="term" value="C:outer membrane"/>
    <property type="evidence" value="ECO:0007669"/>
    <property type="project" value="InterPro"/>
</dbReference>
<proteinExistence type="predicted"/>
<evidence type="ECO:0008006" key="3">
    <source>
        <dbReference type="Google" id="ProtNLM"/>
    </source>
</evidence>
<organism evidence="1 2">
    <name type="scientific">Luteibaculum oceani</name>
    <dbReference type="NCBI Taxonomy" id="1294296"/>
    <lineage>
        <taxon>Bacteria</taxon>
        <taxon>Pseudomonadati</taxon>
        <taxon>Bacteroidota</taxon>
        <taxon>Flavobacteriia</taxon>
        <taxon>Flavobacteriales</taxon>
        <taxon>Luteibaculaceae</taxon>
        <taxon>Luteibaculum</taxon>
    </lineage>
</organism>
<dbReference type="Proteomes" id="UP000321168">
    <property type="component" value="Unassembled WGS sequence"/>
</dbReference>